<evidence type="ECO:0000313" key="3">
    <source>
        <dbReference type="Proteomes" id="UP000270342"/>
    </source>
</evidence>
<proteinExistence type="predicted"/>
<keyword evidence="3" id="KW-1185">Reference proteome</keyword>
<evidence type="ECO:0000256" key="1">
    <source>
        <dbReference type="SAM" id="SignalP"/>
    </source>
</evidence>
<dbReference type="EMBL" id="RBZU01000002">
    <property type="protein sequence ID" value="RKP57636.1"/>
    <property type="molecule type" value="Genomic_DNA"/>
</dbReference>
<dbReference type="Proteomes" id="UP000270342">
    <property type="component" value="Unassembled WGS sequence"/>
</dbReference>
<sequence>MMNLKKALFCIGVSALLAACGGGDGSSTTPSQSVTQAQPLPSGSTYIATVSFGDTVEVKLDSPSTGYVTISFISSQFGLKDSLTGTYTQDSNTHVYSVSNFSANGSDVPAQLGSGASSVGMTFYITVDGSNNGVLSGQIYNVPNVKAGSGTLAGQLAGSNNGVTTVAGLAGTYSFIKLSGDYTSAGVPTGDQDADTGQIKINADGTFRACPSAPYSDTCTDDEDSSITDTGTITVDADQTDYPGAFDLTLNGVMYGRMFASTANGAVTLMLDQAGTNSDGTYRTGSWVLQTASTLVSGTYNGFYACTEPTLSGDTPTGGVTQRALYINGAQTEDSLALTLAFNTSFNAAASSVVPTPVAISGLMSSTYPGSGSTQSAIMFLPVSASNLYYLDEPNADGYFVMGLCLPGVPA</sequence>
<feature type="signal peptide" evidence="1">
    <location>
        <begin position="1"/>
        <end position="18"/>
    </location>
</feature>
<evidence type="ECO:0000313" key="2">
    <source>
        <dbReference type="EMBL" id="RKP57636.1"/>
    </source>
</evidence>
<comment type="caution">
    <text evidence="2">The sequence shown here is derived from an EMBL/GenBank/DDBJ whole genome shotgun (WGS) entry which is preliminary data.</text>
</comment>
<keyword evidence="1" id="KW-0732">Signal</keyword>
<protein>
    <recommendedName>
        <fullName evidence="4">DUF4382 domain-containing protein</fullName>
    </recommendedName>
</protein>
<dbReference type="AlphaFoldDB" id="A0A494Y4I9"/>
<dbReference type="PROSITE" id="PS51257">
    <property type="entry name" value="PROKAR_LIPOPROTEIN"/>
    <property type="match status" value="1"/>
</dbReference>
<accession>A0A494Y4I9</accession>
<evidence type="ECO:0008006" key="4">
    <source>
        <dbReference type="Google" id="ProtNLM"/>
    </source>
</evidence>
<organism evidence="2 3">
    <name type="scientific">Pararobbsia silviterrae</name>
    <dbReference type="NCBI Taxonomy" id="1792498"/>
    <lineage>
        <taxon>Bacteria</taxon>
        <taxon>Pseudomonadati</taxon>
        <taxon>Pseudomonadota</taxon>
        <taxon>Betaproteobacteria</taxon>
        <taxon>Burkholderiales</taxon>
        <taxon>Burkholderiaceae</taxon>
        <taxon>Pararobbsia</taxon>
    </lineage>
</organism>
<gene>
    <name evidence="2" type="ORF">D7S86_06735</name>
</gene>
<name>A0A494Y4I9_9BURK</name>
<reference evidence="2 3" key="1">
    <citation type="submission" date="2018-10" db="EMBL/GenBank/DDBJ databases">
        <title>Robbsia sp. DHC34, isolated from soil.</title>
        <authorList>
            <person name="Gao Z.-H."/>
            <person name="Qiu L.-H."/>
        </authorList>
    </citation>
    <scope>NUCLEOTIDE SEQUENCE [LARGE SCALE GENOMIC DNA]</scope>
    <source>
        <strain evidence="2 3">DHC34</strain>
    </source>
</reference>
<feature type="chain" id="PRO_5019740304" description="DUF4382 domain-containing protein" evidence="1">
    <location>
        <begin position="19"/>
        <end position="411"/>
    </location>
</feature>